<dbReference type="EMBL" id="WLYK01000001">
    <property type="protein sequence ID" value="MTD13385.1"/>
    <property type="molecule type" value="Genomic_DNA"/>
</dbReference>
<keyword evidence="2" id="KW-1133">Transmembrane helix</keyword>
<comment type="caution">
    <text evidence="3">The sequence shown here is derived from an EMBL/GenBank/DDBJ whole genome shotgun (WGS) entry which is preliminary data.</text>
</comment>
<evidence type="ECO:0000256" key="1">
    <source>
        <dbReference type="SAM" id="MobiDB-lite"/>
    </source>
</evidence>
<dbReference type="RefSeq" id="WP_154767252.1">
    <property type="nucleotide sequence ID" value="NZ_WLYK01000001.1"/>
</dbReference>
<feature type="transmembrane region" description="Helical" evidence="2">
    <location>
        <begin position="51"/>
        <end position="71"/>
    </location>
</feature>
<evidence type="ECO:0000313" key="3">
    <source>
        <dbReference type="EMBL" id="MTD13385.1"/>
    </source>
</evidence>
<keyword evidence="4" id="KW-1185">Reference proteome</keyword>
<feature type="compositionally biased region" description="Polar residues" evidence="1">
    <location>
        <begin position="348"/>
        <end position="359"/>
    </location>
</feature>
<keyword evidence="2" id="KW-0812">Transmembrane</keyword>
<dbReference type="Proteomes" id="UP000460221">
    <property type="component" value="Unassembled WGS sequence"/>
</dbReference>
<feature type="region of interest" description="Disordered" evidence="1">
    <location>
        <begin position="327"/>
        <end position="359"/>
    </location>
</feature>
<name>A0A7K1FGY5_9ACTN</name>
<accession>A0A7K1FGY5</accession>
<keyword evidence="2" id="KW-0472">Membrane</keyword>
<gene>
    <name evidence="3" type="ORF">GIS00_05415</name>
</gene>
<evidence type="ECO:0008006" key="5">
    <source>
        <dbReference type="Google" id="ProtNLM"/>
    </source>
</evidence>
<sequence>MTDPEDHGLTDEEASEVRGVLLLRAESAAPSVTRALAEAVQRGPAWSPRRVLPVVAAVAVALLVIAVVVVVRQPGDRGATGPAQAELFGQWNVTELTVEGYGSVTEPGAPLGRIEFSQDQLALTGMCVRDSGTWTLDGSNLRYSNHSKLPEDCPTSTAPTPWRQFADEFANSEAQLELKDPDSLTLVLPSAGMSLLAVRADVSPTEDRMAGTWSITEMTVDGQVTDGPSDLLGNLVFSAGVRLMMPTMTIFVSCPPASTTWQLDGTRLLHGRLDYSKQHCIALTEPGQEFVTQFDLAAAEVSMPDANTLVLTLVKEGPESSLRAVRAADLSPSPVPNDLSESMPPLLPQSSAPTASSGG</sequence>
<proteinExistence type="predicted"/>
<dbReference type="AlphaFoldDB" id="A0A7K1FGY5"/>
<evidence type="ECO:0000256" key="2">
    <source>
        <dbReference type="SAM" id="Phobius"/>
    </source>
</evidence>
<evidence type="ECO:0000313" key="4">
    <source>
        <dbReference type="Proteomes" id="UP000460221"/>
    </source>
</evidence>
<reference evidence="3 4" key="1">
    <citation type="submission" date="2019-11" db="EMBL/GenBank/DDBJ databases">
        <authorList>
            <person name="Jiang L.-Q."/>
        </authorList>
    </citation>
    <scope>NUCLEOTIDE SEQUENCE [LARGE SCALE GENOMIC DNA]</scope>
    <source>
        <strain evidence="3 4">YIM 132087</strain>
    </source>
</reference>
<organism evidence="3 4">
    <name type="scientific">Nakamurella alba</name>
    <dbReference type="NCBI Taxonomy" id="2665158"/>
    <lineage>
        <taxon>Bacteria</taxon>
        <taxon>Bacillati</taxon>
        <taxon>Actinomycetota</taxon>
        <taxon>Actinomycetes</taxon>
        <taxon>Nakamurellales</taxon>
        <taxon>Nakamurellaceae</taxon>
        <taxon>Nakamurella</taxon>
    </lineage>
</organism>
<protein>
    <recommendedName>
        <fullName evidence="5">META domain-containing protein</fullName>
    </recommendedName>
</protein>